<accession>A0A653BCF8</accession>
<proteinExistence type="predicted"/>
<reference evidence="1" key="1">
    <citation type="submission" date="2018-11" db="EMBL/GenBank/DDBJ databases">
        <authorList>
            <consortium name="Genoscope - CEA"/>
            <person name="William W."/>
        </authorList>
    </citation>
    <scope>NUCLEOTIDE SEQUENCE [LARGE SCALE GENOMIC DNA]</scope>
    <source>
        <strain evidence="1">T9AD</strain>
    </source>
</reference>
<name>A0A653BCF8_ECTOL</name>
<dbReference type="EMBL" id="LR130779">
    <property type="protein sequence ID" value="VDN65863.1"/>
    <property type="molecule type" value="Genomic_DNA"/>
</dbReference>
<dbReference type="AlphaFoldDB" id="A0A653BCF8"/>
<protein>
    <submittedName>
        <fullName evidence="1">Uncharacterized protein</fullName>
    </submittedName>
</protein>
<gene>
    <name evidence="1" type="ORF">POT9AD_4889</name>
</gene>
<sequence length="181" mass="18923">MGRCCESVPRAGGAGSAGRKCPRHVGGSAAVRSCQCSRQTGLDLDVGAGHQLVDRALVGDAQQLLALGIVQRPPERQLDDQAVVAFALLAVVTLDVDVDAFQRQATLARIEQQGHGLAGTERGVEQVMRVGAGTFSAELGRDVPEELVRADFDRLLQALAVMDADHGSSLGCEAGRQCPPA</sequence>
<organism evidence="1">
    <name type="scientific">Ectopseudomonas oleovorans</name>
    <name type="common">Pseudomonas oleovorans</name>
    <dbReference type="NCBI Taxonomy" id="301"/>
    <lineage>
        <taxon>Bacteria</taxon>
        <taxon>Pseudomonadati</taxon>
        <taxon>Pseudomonadota</taxon>
        <taxon>Gammaproteobacteria</taxon>
        <taxon>Pseudomonadales</taxon>
        <taxon>Pseudomonadaceae</taxon>
        <taxon>Ectopseudomonas</taxon>
    </lineage>
</organism>
<evidence type="ECO:0000313" key="1">
    <source>
        <dbReference type="EMBL" id="VDN65863.1"/>
    </source>
</evidence>